<proteinExistence type="predicted"/>
<dbReference type="EMBL" id="JADGJH010001686">
    <property type="protein sequence ID" value="KAJ3110883.1"/>
    <property type="molecule type" value="Genomic_DNA"/>
</dbReference>
<reference evidence="2" key="1">
    <citation type="submission" date="2020-05" db="EMBL/GenBank/DDBJ databases">
        <title>Phylogenomic resolution of chytrid fungi.</title>
        <authorList>
            <person name="Stajich J.E."/>
            <person name="Amses K."/>
            <person name="Simmons R."/>
            <person name="Seto K."/>
            <person name="Myers J."/>
            <person name="Bonds A."/>
            <person name="Quandt C.A."/>
            <person name="Barry K."/>
            <person name="Liu P."/>
            <person name="Grigoriev I."/>
            <person name="Longcore J.E."/>
            <person name="James T.Y."/>
        </authorList>
    </citation>
    <scope>NUCLEOTIDE SEQUENCE</scope>
    <source>
        <strain evidence="2">JEL0513</strain>
    </source>
</reference>
<feature type="region of interest" description="Disordered" evidence="1">
    <location>
        <begin position="196"/>
        <end position="219"/>
    </location>
</feature>
<accession>A0AAD5SVP8</accession>
<name>A0AAD5SVP8_9FUNG</name>
<organism evidence="2 3">
    <name type="scientific">Physocladia obscura</name>
    <dbReference type="NCBI Taxonomy" id="109957"/>
    <lineage>
        <taxon>Eukaryota</taxon>
        <taxon>Fungi</taxon>
        <taxon>Fungi incertae sedis</taxon>
        <taxon>Chytridiomycota</taxon>
        <taxon>Chytridiomycota incertae sedis</taxon>
        <taxon>Chytridiomycetes</taxon>
        <taxon>Chytridiales</taxon>
        <taxon>Chytriomycetaceae</taxon>
        <taxon>Physocladia</taxon>
    </lineage>
</organism>
<evidence type="ECO:0000313" key="2">
    <source>
        <dbReference type="EMBL" id="KAJ3110883.1"/>
    </source>
</evidence>
<keyword evidence="3" id="KW-1185">Reference proteome</keyword>
<dbReference type="AlphaFoldDB" id="A0AAD5SVP8"/>
<feature type="compositionally biased region" description="Low complexity" evidence="1">
    <location>
        <begin position="196"/>
        <end position="207"/>
    </location>
</feature>
<gene>
    <name evidence="2" type="ORF">HK100_002877</name>
</gene>
<comment type="caution">
    <text evidence="2">The sequence shown here is derived from an EMBL/GenBank/DDBJ whole genome shotgun (WGS) entry which is preliminary data.</text>
</comment>
<protein>
    <submittedName>
        <fullName evidence="2">Uncharacterized protein</fullName>
    </submittedName>
</protein>
<evidence type="ECO:0000256" key="1">
    <source>
        <dbReference type="SAM" id="MobiDB-lite"/>
    </source>
</evidence>
<sequence>MPKPISIASPKDAKKEAAWKQNAMAVAANYAWLDRMVKEAKAQREWTDKWSALNDSKLYLGESAPSDAFSGKAPVEYHIINTPKRNPLSSRPSSAENDHKFLKDNIRSGAIHGNFKITGPRTDFLSYTNSRHPTHPTPLHYSRTQQRPLAQDAFTVSGYSQDYSPAFRKTTPANTPTSSNKLHKLNKLDLVNLKNSTSATTETTSRPTEFKTHRPPPVGAMFDNSADIDHEMGSEKKILAPAAKYVFPPTSNMEYGWVYHGRTTLETFGNTSANFAKESWKRAQQMH</sequence>
<dbReference type="Proteomes" id="UP001211907">
    <property type="component" value="Unassembled WGS sequence"/>
</dbReference>
<evidence type="ECO:0000313" key="3">
    <source>
        <dbReference type="Proteomes" id="UP001211907"/>
    </source>
</evidence>